<keyword evidence="2" id="KW-1003">Cell membrane</keyword>
<evidence type="ECO:0000256" key="5">
    <source>
        <dbReference type="ARBA" id="ARBA00023136"/>
    </source>
</evidence>
<dbReference type="EMBL" id="FLUP01000001">
    <property type="protein sequence ID" value="SBV90636.1"/>
    <property type="molecule type" value="Genomic_DNA"/>
</dbReference>
<evidence type="ECO:0000256" key="1">
    <source>
        <dbReference type="ARBA" id="ARBA00004651"/>
    </source>
</evidence>
<dbReference type="AlphaFoldDB" id="A0A212ITV4"/>
<protein>
    <submittedName>
        <fullName evidence="13">Methyl-accepting chemotaxis sensory transducer with Cache sensor</fullName>
    </submittedName>
</protein>
<organism evidence="13">
    <name type="scientific">uncultured Desulfovibrio sp</name>
    <dbReference type="NCBI Taxonomy" id="167968"/>
    <lineage>
        <taxon>Bacteria</taxon>
        <taxon>Pseudomonadati</taxon>
        <taxon>Thermodesulfobacteriota</taxon>
        <taxon>Desulfovibrionia</taxon>
        <taxon>Desulfovibrionales</taxon>
        <taxon>Desulfovibrionaceae</taxon>
        <taxon>Desulfovibrio</taxon>
        <taxon>environmental samples</taxon>
    </lineage>
</organism>
<evidence type="ECO:0000256" key="2">
    <source>
        <dbReference type="ARBA" id="ARBA00022475"/>
    </source>
</evidence>
<dbReference type="Gene3D" id="1.10.287.950">
    <property type="entry name" value="Methyl-accepting chemotaxis protein"/>
    <property type="match status" value="1"/>
</dbReference>
<dbReference type="Gene3D" id="3.30.450.20">
    <property type="entry name" value="PAS domain"/>
    <property type="match status" value="1"/>
</dbReference>
<accession>A0A212ITV4</accession>
<evidence type="ECO:0000256" key="7">
    <source>
        <dbReference type="ARBA" id="ARBA00029447"/>
    </source>
</evidence>
<dbReference type="SMART" id="SM00283">
    <property type="entry name" value="MA"/>
    <property type="match status" value="1"/>
</dbReference>
<evidence type="ECO:0000256" key="3">
    <source>
        <dbReference type="ARBA" id="ARBA00022692"/>
    </source>
</evidence>
<dbReference type="InterPro" id="IPR004089">
    <property type="entry name" value="MCPsignal_dom"/>
</dbReference>
<evidence type="ECO:0000256" key="4">
    <source>
        <dbReference type="ARBA" id="ARBA00022989"/>
    </source>
</evidence>
<dbReference type="InterPro" id="IPR033480">
    <property type="entry name" value="sCache_2"/>
</dbReference>
<evidence type="ECO:0000256" key="6">
    <source>
        <dbReference type="ARBA" id="ARBA00023224"/>
    </source>
</evidence>
<evidence type="ECO:0000259" key="12">
    <source>
        <dbReference type="PROSITE" id="PS50885"/>
    </source>
</evidence>
<reference evidence="13" key="1">
    <citation type="submission" date="2016-04" db="EMBL/GenBank/DDBJ databases">
        <authorList>
            <person name="Evans L.H."/>
            <person name="Alamgir A."/>
            <person name="Owens N."/>
            <person name="Weber N.D."/>
            <person name="Virtaneva K."/>
            <person name="Barbian K."/>
            <person name="Babar A."/>
            <person name="Rosenke K."/>
        </authorList>
    </citation>
    <scope>NUCLEOTIDE SEQUENCE</scope>
    <source>
        <strain evidence="13">92-2</strain>
    </source>
</reference>
<name>A0A212ITV4_9BACT</name>
<keyword evidence="4 10" id="KW-1133">Transmembrane helix</keyword>
<dbReference type="PROSITE" id="PS50885">
    <property type="entry name" value="HAMP"/>
    <property type="match status" value="1"/>
</dbReference>
<keyword evidence="9" id="KW-0175">Coiled coil</keyword>
<evidence type="ECO:0000256" key="9">
    <source>
        <dbReference type="SAM" id="Coils"/>
    </source>
</evidence>
<dbReference type="PROSITE" id="PS50111">
    <property type="entry name" value="CHEMOTAXIS_TRANSDUC_2"/>
    <property type="match status" value="1"/>
</dbReference>
<gene>
    <name evidence="13" type="ORF">KM92DES2_10025</name>
</gene>
<feature type="coiled-coil region" evidence="9">
    <location>
        <begin position="574"/>
        <end position="601"/>
    </location>
</feature>
<feature type="domain" description="HAMP" evidence="12">
    <location>
        <begin position="226"/>
        <end position="280"/>
    </location>
</feature>
<sequence>MNVRMWLVTLCCGFVVGMATLFFTNTHMSTLVFTEVTIPQLSAALQSKYEYGLKSVVDVAAQDLADRLKGVSDPKEQYALIEKYTDYQRFFPNDEGYLFTYKTDGTRINVPTNKAQNGKNVIDLKDSDGVYFIRELIEAAKKGGAFVAYRFDKPGAGIQPKLAYTRMIPGTDVIIGTGVYIDSVEAERTRVANLVAERNDHYDNLELLIGGGILAIILGFAWLITRIICLPLRQITGEAEKVAQGQEAALPALTASCPLEIRRLNSSLGMMIENLHGRIEEAADKTRQAAEALDHAKVAQAAAEEAKLRAESARREGMLAAAHQLESIAEALSSASSDLSHQIKRSDEGAEESSKMLSGAATAMNEMNATVQDVARNAGLASGASLETRDKALAGAKIVQNAVESITEVQTHSLSLKEDMNRLNEHAQAINQIMGVISDIADQTNLLALNAAIEAARAGDAGRGFAVVADEVRKLAEKTMVSTSDVAKAIQAIQDSTAKSMKGVENAVGSIGVATDLAGQSGAALQGIVEVVTATADQVNAIAAASEEQSAASEEINRSIVEVNEVSRLTAEAMNQASTAVADLTEQAKKLAALIQEMKQG</sequence>
<dbReference type="Pfam" id="PF08269">
    <property type="entry name" value="dCache_2"/>
    <property type="match status" value="1"/>
</dbReference>
<dbReference type="PANTHER" id="PTHR32089">
    <property type="entry name" value="METHYL-ACCEPTING CHEMOTAXIS PROTEIN MCPB"/>
    <property type="match status" value="1"/>
</dbReference>
<dbReference type="InterPro" id="IPR003660">
    <property type="entry name" value="HAMP_dom"/>
</dbReference>
<keyword evidence="3 10" id="KW-0812">Transmembrane</keyword>
<dbReference type="Pfam" id="PF00015">
    <property type="entry name" value="MCPsignal"/>
    <property type="match status" value="1"/>
</dbReference>
<dbReference type="Gene3D" id="6.10.340.10">
    <property type="match status" value="1"/>
</dbReference>
<comment type="similarity">
    <text evidence="7">Belongs to the methyl-accepting chemotaxis (MCP) protein family.</text>
</comment>
<keyword evidence="6 8" id="KW-0807">Transducer</keyword>
<dbReference type="PANTHER" id="PTHR32089:SF112">
    <property type="entry name" value="LYSOZYME-LIKE PROTEIN-RELATED"/>
    <property type="match status" value="1"/>
</dbReference>
<evidence type="ECO:0000259" key="11">
    <source>
        <dbReference type="PROSITE" id="PS50111"/>
    </source>
</evidence>
<dbReference type="GO" id="GO:0007165">
    <property type="term" value="P:signal transduction"/>
    <property type="evidence" value="ECO:0007669"/>
    <property type="project" value="UniProtKB-KW"/>
</dbReference>
<proteinExistence type="inferred from homology"/>
<keyword evidence="5 10" id="KW-0472">Membrane</keyword>
<dbReference type="SMART" id="SM01049">
    <property type="entry name" value="Cache_2"/>
    <property type="match status" value="1"/>
</dbReference>
<dbReference type="SUPFAM" id="SSF58104">
    <property type="entry name" value="Methyl-accepting chemotaxis protein (MCP) signaling domain"/>
    <property type="match status" value="1"/>
</dbReference>
<dbReference type="GO" id="GO:0005886">
    <property type="term" value="C:plasma membrane"/>
    <property type="evidence" value="ECO:0007669"/>
    <property type="project" value="UniProtKB-SubCell"/>
</dbReference>
<feature type="domain" description="Methyl-accepting transducer" evidence="11">
    <location>
        <begin position="328"/>
        <end position="564"/>
    </location>
</feature>
<comment type="subcellular location">
    <subcellularLocation>
        <location evidence="1">Cell membrane</location>
        <topology evidence="1">Multi-pass membrane protein</topology>
    </subcellularLocation>
</comment>
<feature type="transmembrane region" description="Helical" evidence="10">
    <location>
        <begin position="207"/>
        <end position="225"/>
    </location>
</feature>
<evidence type="ECO:0000256" key="10">
    <source>
        <dbReference type="SAM" id="Phobius"/>
    </source>
</evidence>
<evidence type="ECO:0000256" key="8">
    <source>
        <dbReference type="PROSITE-ProRule" id="PRU00284"/>
    </source>
</evidence>
<dbReference type="InterPro" id="IPR004010">
    <property type="entry name" value="Double_Cache_2"/>
</dbReference>
<evidence type="ECO:0000313" key="13">
    <source>
        <dbReference type="EMBL" id="SBV90636.1"/>
    </source>
</evidence>